<keyword evidence="2" id="KW-0808">Transferase</keyword>
<dbReference type="SUPFAM" id="SSF56112">
    <property type="entry name" value="Protein kinase-like (PK-like)"/>
    <property type="match status" value="1"/>
</dbReference>
<dbReference type="EMBL" id="FZOJ01000018">
    <property type="protein sequence ID" value="SNS72188.1"/>
    <property type="molecule type" value="Genomic_DNA"/>
</dbReference>
<dbReference type="PANTHER" id="PTHR21310">
    <property type="entry name" value="AMINOGLYCOSIDE PHOSPHOTRANSFERASE-RELATED-RELATED"/>
    <property type="match status" value="1"/>
</dbReference>
<dbReference type="InterPro" id="IPR051678">
    <property type="entry name" value="AGP_Transferase"/>
</dbReference>
<dbReference type="Gene3D" id="3.90.1200.10">
    <property type="match status" value="1"/>
</dbReference>
<dbReference type="InterPro" id="IPR011009">
    <property type="entry name" value="Kinase-like_dom_sf"/>
</dbReference>
<sequence length="254" mass="29277">MKHGKIIGRGNTATVYELKEGKVLKLFSQGYPKEAVEREFFNAKAISNMSFAKPNAYEMVFCEDQMGIIYNRVEGESLLDWVTKTGDMQRCAVYMAELHKSIGRNEIINVPNYKEFLEYNIVKGLSDNLEKRKKALQMLEKLGDGNVLCHGDYHPGNIFLSDGHVVVIDFMNVCYGDFLYDVARTVFLVEYTPVPVEMENKKIVYQFKKTLADLYLMQMNVTRDMIKDYLYVISAARVGECPNEQDSYRTIYII</sequence>
<proteinExistence type="predicted"/>
<name>A0A239GTT5_9FIRM</name>
<dbReference type="Proteomes" id="UP000198304">
    <property type="component" value="Unassembled WGS sequence"/>
</dbReference>
<organism evidence="2 3">
    <name type="scientific">Anaerovirgula multivorans</name>
    <dbReference type="NCBI Taxonomy" id="312168"/>
    <lineage>
        <taxon>Bacteria</taxon>
        <taxon>Bacillati</taxon>
        <taxon>Bacillota</taxon>
        <taxon>Clostridia</taxon>
        <taxon>Peptostreptococcales</taxon>
        <taxon>Natronincolaceae</taxon>
        <taxon>Anaerovirgula</taxon>
    </lineage>
</organism>
<protein>
    <submittedName>
        <fullName evidence="2">Phosphotransferase enzyme family protein</fullName>
    </submittedName>
</protein>
<dbReference type="RefSeq" id="WP_089283960.1">
    <property type="nucleotide sequence ID" value="NZ_FZOJ01000018.1"/>
</dbReference>
<evidence type="ECO:0000313" key="2">
    <source>
        <dbReference type="EMBL" id="SNS72188.1"/>
    </source>
</evidence>
<dbReference type="AlphaFoldDB" id="A0A239GTT5"/>
<accession>A0A239GTT5</accession>
<feature type="domain" description="Aminoglycoside phosphotransferase" evidence="1">
    <location>
        <begin position="5"/>
        <end position="187"/>
    </location>
</feature>
<evidence type="ECO:0000259" key="1">
    <source>
        <dbReference type="Pfam" id="PF01636"/>
    </source>
</evidence>
<gene>
    <name evidence="2" type="ORF">SAMN05446037_101874</name>
</gene>
<dbReference type="InterPro" id="IPR002575">
    <property type="entry name" value="Aminoglycoside_PTrfase"/>
</dbReference>
<evidence type="ECO:0000313" key="3">
    <source>
        <dbReference type="Proteomes" id="UP000198304"/>
    </source>
</evidence>
<dbReference type="Pfam" id="PF01636">
    <property type="entry name" value="APH"/>
    <property type="match status" value="1"/>
</dbReference>
<dbReference type="OrthoDB" id="9800774at2"/>
<reference evidence="2 3" key="1">
    <citation type="submission" date="2017-06" db="EMBL/GenBank/DDBJ databases">
        <authorList>
            <person name="Kim H.J."/>
            <person name="Triplett B.A."/>
        </authorList>
    </citation>
    <scope>NUCLEOTIDE SEQUENCE [LARGE SCALE GENOMIC DNA]</scope>
    <source>
        <strain evidence="2 3">SCA</strain>
    </source>
</reference>
<dbReference type="GO" id="GO:0016740">
    <property type="term" value="F:transferase activity"/>
    <property type="evidence" value="ECO:0007669"/>
    <property type="project" value="UniProtKB-KW"/>
</dbReference>
<keyword evidence="3" id="KW-1185">Reference proteome</keyword>